<dbReference type="InterPro" id="IPR021679">
    <property type="entry name" value="Toxin_endonuclease_YhaV"/>
</dbReference>
<protein>
    <submittedName>
        <fullName evidence="1">Type II toxin-antitoxin system YhaV family toxin</fullName>
    </submittedName>
</protein>
<dbReference type="EMBL" id="CP031417">
    <property type="protein sequence ID" value="AXK83848.1"/>
    <property type="molecule type" value="Genomic_DNA"/>
</dbReference>
<dbReference type="OrthoDB" id="515905at2"/>
<evidence type="ECO:0000313" key="2">
    <source>
        <dbReference type="Proteomes" id="UP000254889"/>
    </source>
</evidence>
<name>A0A346A3V1_9HYPH</name>
<dbReference type="GO" id="GO:0110001">
    <property type="term" value="C:toxin-antitoxin complex"/>
    <property type="evidence" value="ECO:0007669"/>
    <property type="project" value="InterPro"/>
</dbReference>
<accession>A0A346A3V1</accession>
<dbReference type="KEGG" id="ptaw:DW352_04055"/>
<evidence type="ECO:0000313" key="1">
    <source>
        <dbReference type="EMBL" id="AXK83848.1"/>
    </source>
</evidence>
<dbReference type="Pfam" id="PF11663">
    <property type="entry name" value="Toxin_YhaV"/>
    <property type="match status" value="1"/>
</dbReference>
<dbReference type="Proteomes" id="UP000254889">
    <property type="component" value="Chromosome"/>
</dbReference>
<dbReference type="GO" id="GO:0004540">
    <property type="term" value="F:RNA nuclease activity"/>
    <property type="evidence" value="ECO:0007669"/>
    <property type="project" value="InterPro"/>
</dbReference>
<sequence length="169" mass="19373">MIINGWTLYAHPLFLDQVERLALAVERDKKTDPHNYRSKANAKLLAAIWKIAFKQIPQDPGLARYRQGITLGDAYKHWFREKFGNGRFRLFFRFDSRSKIIVYAWVNDENSKRTYGSRTDAYAVFRDMLAQGNPPDDWATLLKACSDKDVALRFAATQSNPGAPQDEAG</sequence>
<organism evidence="1 2">
    <name type="scientific">Pseudolabrys taiwanensis</name>
    <dbReference type="NCBI Taxonomy" id="331696"/>
    <lineage>
        <taxon>Bacteria</taxon>
        <taxon>Pseudomonadati</taxon>
        <taxon>Pseudomonadota</taxon>
        <taxon>Alphaproteobacteria</taxon>
        <taxon>Hyphomicrobiales</taxon>
        <taxon>Xanthobacteraceae</taxon>
        <taxon>Pseudolabrys</taxon>
    </lineage>
</organism>
<reference evidence="1 2" key="1">
    <citation type="submission" date="2018-07" db="EMBL/GenBank/DDBJ databases">
        <authorList>
            <person name="Quirk P.G."/>
            <person name="Krulwich T.A."/>
        </authorList>
    </citation>
    <scope>NUCLEOTIDE SEQUENCE [LARGE SCALE GENOMIC DNA]</scope>
    <source>
        <strain evidence="1 2">CC-BB4</strain>
    </source>
</reference>
<gene>
    <name evidence="1" type="ORF">DW352_04055</name>
</gene>
<dbReference type="AlphaFoldDB" id="A0A346A3V1"/>
<proteinExistence type="predicted"/>
<keyword evidence="2" id="KW-1185">Reference proteome</keyword>